<evidence type="ECO:0000313" key="9">
    <source>
        <dbReference type="Proteomes" id="UP001597492"/>
    </source>
</evidence>
<dbReference type="EMBL" id="JBHUNE010000006">
    <property type="protein sequence ID" value="MFD2758039.1"/>
    <property type="molecule type" value="Genomic_DNA"/>
</dbReference>
<organism evidence="8 9">
    <name type="scientific">Gulosibacter faecalis</name>
    <dbReference type="NCBI Taxonomy" id="272240"/>
    <lineage>
        <taxon>Bacteria</taxon>
        <taxon>Bacillati</taxon>
        <taxon>Actinomycetota</taxon>
        <taxon>Actinomycetes</taxon>
        <taxon>Micrococcales</taxon>
        <taxon>Microbacteriaceae</taxon>
        <taxon>Gulosibacter</taxon>
    </lineage>
</organism>
<sequence>MKAAVLNGVGEDFVIEDIDIADPIGREVLIDVKACGLCHSDAHIRTHDFGFPMPTVLGHELAGVVTKVGPDVKEIEVGDHVVGCLVSFCGHCRKCAAGKPYQCEHPEETRRGEGDAPRLSRGGEPVTQFSELSGFAEQALVHENCVVRVTKDIPFEKACLLGCGVVTGAGAAINTAGVRVGDTVAVIGCGGVGLNAVQGARLAGAHKIIAIDLQPDKLELAKTFGATHTINPTEVDDVVARVREITESSGVDHAFEVIGLKPTAEQAIQILGVGGGAYQIGMIPIGKQLEFDPFQDILMQQRKYQGVVMGSTNSKRDIPLYADLYQQGRFNLDDLVSKTIRLEDINEGYAELEGGKIARSVIVFD</sequence>
<dbReference type="InterPro" id="IPR013149">
    <property type="entry name" value="ADH-like_C"/>
</dbReference>
<evidence type="ECO:0000256" key="6">
    <source>
        <dbReference type="RuleBase" id="RU361277"/>
    </source>
</evidence>
<dbReference type="InterPro" id="IPR013154">
    <property type="entry name" value="ADH-like_N"/>
</dbReference>
<comment type="caution">
    <text evidence="8">The sequence shown here is derived from an EMBL/GenBank/DDBJ whole genome shotgun (WGS) entry which is preliminary data.</text>
</comment>
<feature type="domain" description="Enoyl reductase (ER)" evidence="7">
    <location>
        <begin position="8"/>
        <end position="309"/>
    </location>
</feature>
<evidence type="ECO:0000259" key="7">
    <source>
        <dbReference type="SMART" id="SM00829"/>
    </source>
</evidence>
<proteinExistence type="inferred from homology"/>
<dbReference type="InterPro" id="IPR020843">
    <property type="entry name" value="ER"/>
</dbReference>
<keyword evidence="4" id="KW-0560">Oxidoreductase</keyword>
<keyword evidence="3 6" id="KW-0862">Zinc</keyword>
<gene>
    <name evidence="8" type="ORF">ACFSW7_06580</name>
</gene>
<dbReference type="Gene3D" id="3.90.180.10">
    <property type="entry name" value="Medium-chain alcohol dehydrogenases, catalytic domain"/>
    <property type="match status" value="1"/>
</dbReference>
<comment type="cofactor">
    <cofactor evidence="6">
        <name>Zn(2+)</name>
        <dbReference type="ChEBI" id="CHEBI:29105"/>
    </cofactor>
</comment>
<evidence type="ECO:0000256" key="4">
    <source>
        <dbReference type="ARBA" id="ARBA00023002"/>
    </source>
</evidence>
<evidence type="ECO:0000256" key="3">
    <source>
        <dbReference type="ARBA" id="ARBA00022833"/>
    </source>
</evidence>
<reference evidence="9" key="1">
    <citation type="journal article" date="2019" name="Int. J. Syst. Evol. Microbiol.">
        <title>The Global Catalogue of Microorganisms (GCM) 10K type strain sequencing project: providing services to taxonomists for standard genome sequencing and annotation.</title>
        <authorList>
            <consortium name="The Broad Institute Genomics Platform"/>
            <consortium name="The Broad Institute Genome Sequencing Center for Infectious Disease"/>
            <person name="Wu L."/>
            <person name="Ma J."/>
        </authorList>
    </citation>
    <scope>NUCLEOTIDE SEQUENCE [LARGE SCALE GENOMIC DNA]</scope>
    <source>
        <strain evidence="9">TISTR 1514</strain>
    </source>
</reference>
<keyword evidence="5" id="KW-0520">NAD</keyword>
<comment type="similarity">
    <text evidence="1 6">Belongs to the zinc-containing alcohol dehydrogenase family.</text>
</comment>
<evidence type="ECO:0000256" key="2">
    <source>
        <dbReference type="ARBA" id="ARBA00022723"/>
    </source>
</evidence>
<dbReference type="Pfam" id="PF08240">
    <property type="entry name" value="ADH_N"/>
    <property type="match status" value="1"/>
</dbReference>
<dbReference type="SUPFAM" id="SSF51735">
    <property type="entry name" value="NAD(P)-binding Rossmann-fold domains"/>
    <property type="match status" value="1"/>
</dbReference>
<dbReference type="PROSITE" id="PS00059">
    <property type="entry name" value="ADH_ZINC"/>
    <property type="match status" value="1"/>
</dbReference>
<protein>
    <submittedName>
        <fullName evidence="8">Zn-dependent alcohol dehydrogenase</fullName>
    </submittedName>
</protein>
<dbReference type="PANTHER" id="PTHR43880">
    <property type="entry name" value="ALCOHOL DEHYDROGENASE"/>
    <property type="match status" value="1"/>
</dbReference>
<dbReference type="RefSeq" id="WP_019618492.1">
    <property type="nucleotide sequence ID" value="NZ_JBHUNE010000006.1"/>
</dbReference>
<dbReference type="InterPro" id="IPR011032">
    <property type="entry name" value="GroES-like_sf"/>
</dbReference>
<dbReference type="InterPro" id="IPR036291">
    <property type="entry name" value="NAD(P)-bd_dom_sf"/>
</dbReference>
<evidence type="ECO:0000256" key="5">
    <source>
        <dbReference type="ARBA" id="ARBA00023027"/>
    </source>
</evidence>
<dbReference type="Pfam" id="PF00107">
    <property type="entry name" value="ADH_zinc_N"/>
    <property type="match status" value="1"/>
</dbReference>
<dbReference type="Proteomes" id="UP001597492">
    <property type="component" value="Unassembled WGS sequence"/>
</dbReference>
<keyword evidence="2 6" id="KW-0479">Metal-binding</keyword>
<dbReference type="Gene3D" id="3.40.50.720">
    <property type="entry name" value="NAD(P)-binding Rossmann-like Domain"/>
    <property type="match status" value="1"/>
</dbReference>
<accession>A0ABW5UX88</accession>
<dbReference type="PANTHER" id="PTHR43880:SF12">
    <property type="entry name" value="ALCOHOL DEHYDROGENASE CLASS-3"/>
    <property type="match status" value="1"/>
</dbReference>
<dbReference type="InterPro" id="IPR002328">
    <property type="entry name" value="ADH_Zn_CS"/>
</dbReference>
<keyword evidence="9" id="KW-1185">Reference proteome</keyword>
<evidence type="ECO:0000256" key="1">
    <source>
        <dbReference type="ARBA" id="ARBA00008072"/>
    </source>
</evidence>
<dbReference type="CDD" id="cd08279">
    <property type="entry name" value="Zn_ADH_class_III"/>
    <property type="match status" value="1"/>
</dbReference>
<evidence type="ECO:0000313" key="8">
    <source>
        <dbReference type="EMBL" id="MFD2758039.1"/>
    </source>
</evidence>
<name>A0ABW5UX88_9MICO</name>
<dbReference type="SMART" id="SM00829">
    <property type="entry name" value="PKS_ER"/>
    <property type="match status" value="1"/>
</dbReference>
<dbReference type="SUPFAM" id="SSF50129">
    <property type="entry name" value="GroES-like"/>
    <property type="match status" value="2"/>
</dbReference>